<gene>
    <name evidence="2" type="ORF">SIL87_01940</name>
</gene>
<evidence type="ECO:0000313" key="2">
    <source>
        <dbReference type="EMBL" id="MDX5929528.1"/>
    </source>
</evidence>
<evidence type="ECO:0008006" key="4">
    <source>
        <dbReference type="Google" id="ProtNLM"/>
    </source>
</evidence>
<sequence length="131" mass="14250">MASGKDTGFKITPDEIKAIAEQMKSLPHARDAAITSKRDALVSLAPAIKEMQDKGYTIAAIAEWLSRHTQVKVSAATLREAIKPRQRNVKTPIRQSRSKPKTSLPQPEITLLDTPSPRPTSDAATLPLDGL</sequence>
<evidence type="ECO:0000313" key="3">
    <source>
        <dbReference type="Proteomes" id="UP001279553"/>
    </source>
</evidence>
<comment type="caution">
    <text evidence="2">The sequence shown here is derived from an EMBL/GenBank/DDBJ whole genome shotgun (WGS) entry which is preliminary data.</text>
</comment>
<keyword evidence="3" id="KW-1185">Reference proteome</keyword>
<proteinExistence type="predicted"/>
<dbReference type="EMBL" id="JAWXYB010000008">
    <property type="protein sequence ID" value="MDX5929528.1"/>
    <property type="molecule type" value="Genomic_DNA"/>
</dbReference>
<dbReference type="AlphaFoldDB" id="A0AAW9DLK1"/>
<reference evidence="2 3" key="1">
    <citation type="submission" date="2023-11" db="EMBL/GenBank/DDBJ databases">
        <title>MicrobeMod: A computational toolkit for identifying prokaryotic methylation and restriction-modification with nanopore sequencing.</title>
        <authorList>
            <person name="Crits-Christoph A."/>
            <person name="Kang S.C."/>
            <person name="Lee H."/>
            <person name="Ostrov N."/>
        </authorList>
    </citation>
    <scope>NUCLEOTIDE SEQUENCE [LARGE SCALE GENOMIC DNA]</scope>
    <source>
        <strain evidence="2 3">DSMZ 700</strain>
    </source>
</reference>
<evidence type="ECO:0000256" key="1">
    <source>
        <dbReference type="SAM" id="MobiDB-lite"/>
    </source>
</evidence>
<protein>
    <recommendedName>
        <fullName evidence="4">Mobilization protein</fullName>
    </recommendedName>
</protein>
<accession>A0AAW9DLK1</accession>
<organism evidence="2 3">
    <name type="scientific">Acidiphilium acidophilum</name>
    <name type="common">Thiobacillus acidophilus</name>
    <dbReference type="NCBI Taxonomy" id="76588"/>
    <lineage>
        <taxon>Bacteria</taxon>
        <taxon>Pseudomonadati</taxon>
        <taxon>Pseudomonadota</taxon>
        <taxon>Alphaproteobacteria</taxon>
        <taxon>Acetobacterales</taxon>
        <taxon>Acidocellaceae</taxon>
        <taxon>Acidiphilium</taxon>
    </lineage>
</organism>
<feature type="region of interest" description="Disordered" evidence="1">
    <location>
        <begin position="83"/>
        <end position="131"/>
    </location>
</feature>
<dbReference type="RefSeq" id="WP_319612595.1">
    <property type="nucleotide sequence ID" value="NZ_JAWXYB010000008.1"/>
</dbReference>
<dbReference type="Proteomes" id="UP001279553">
    <property type="component" value="Unassembled WGS sequence"/>
</dbReference>
<name>A0AAW9DLK1_ACIAO</name>